<feature type="domain" description="T6SS Phospholipase effector Tle1-like catalytic" evidence="1">
    <location>
        <begin position="7"/>
        <end position="127"/>
    </location>
</feature>
<dbReference type="RefSeq" id="WP_133562149.1">
    <property type="nucleotide sequence ID" value="NZ_SNZA01000003.1"/>
</dbReference>
<name>A0A4R6X5G1_9GAMM</name>
<dbReference type="PANTHER" id="PTHR33840:SF1">
    <property type="entry name" value="TLE1 PHOSPHOLIPASE DOMAIN-CONTAINING PROTEIN"/>
    <property type="match status" value="1"/>
</dbReference>
<sequence length="334" mass="37636">MTMLFFHFDGTSNGPDDLFAPPNSLCTITNVLKSHLLLGGRIPNCKIKLPQQANLKTFYYSGIGTYGSWAEQTFNAAFAIEAGHISQILNQALKDFHTHYTDQIQYIVLIGFSRGAALARRFASLITPLLNKPIIIEAIMDTVASIGIPSLDMQQRPNAEVVFEHGHTLPEAVYKALHLVALDEQRIAFRPTLINQDPRALELWLPGVHSDIGGGYRKDGLGDLALNILTQWIQSHTQQHCYQRSKLNQSAIAPHWQPLLTLEPKPLGNIHYQTRHFNPWRELTLAPRHCCVIDQGQPSKIHPPLWHQSVKQRIQSQLNYTPIAHSHLPPKIHP</sequence>
<dbReference type="InterPro" id="IPR018712">
    <property type="entry name" value="Tle1-like_cat"/>
</dbReference>
<evidence type="ECO:0000313" key="2">
    <source>
        <dbReference type="EMBL" id="TDR13089.1"/>
    </source>
</evidence>
<evidence type="ECO:0000259" key="1">
    <source>
        <dbReference type="Pfam" id="PF09994"/>
    </source>
</evidence>
<dbReference type="OrthoDB" id="4378831at2"/>
<comment type="caution">
    <text evidence="2">The sequence shown here is derived from an EMBL/GenBank/DDBJ whole genome shotgun (WGS) entry which is preliminary data.</text>
</comment>
<feature type="domain" description="T6SS Phospholipase effector Tle1-like catalytic" evidence="1">
    <location>
        <begin position="134"/>
        <end position="231"/>
    </location>
</feature>
<keyword evidence="3" id="KW-1185">Reference proteome</keyword>
<dbReference type="PANTHER" id="PTHR33840">
    <property type="match status" value="1"/>
</dbReference>
<evidence type="ECO:0000313" key="3">
    <source>
        <dbReference type="Proteomes" id="UP000295729"/>
    </source>
</evidence>
<dbReference type="Proteomes" id="UP000295729">
    <property type="component" value="Unassembled WGS sequence"/>
</dbReference>
<dbReference type="EMBL" id="SNZA01000003">
    <property type="protein sequence ID" value="TDR13089.1"/>
    <property type="molecule type" value="Genomic_DNA"/>
</dbReference>
<dbReference type="AlphaFoldDB" id="A0A4R6X5G1"/>
<accession>A0A4R6X5G1</accession>
<protein>
    <submittedName>
        <fullName evidence="2">Uncharacterized protein (DUF2235 family)</fullName>
    </submittedName>
</protein>
<proteinExistence type="predicted"/>
<dbReference type="Pfam" id="PF09994">
    <property type="entry name" value="T6SS_Tle1-like_cat"/>
    <property type="match status" value="2"/>
</dbReference>
<organism evidence="2 3">
    <name type="scientific">Marinomonas communis</name>
    <dbReference type="NCBI Taxonomy" id="28254"/>
    <lineage>
        <taxon>Bacteria</taxon>
        <taxon>Pseudomonadati</taxon>
        <taxon>Pseudomonadota</taxon>
        <taxon>Gammaproteobacteria</taxon>
        <taxon>Oceanospirillales</taxon>
        <taxon>Oceanospirillaceae</taxon>
        <taxon>Marinomonas</taxon>
    </lineage>
</organism>
<gene>
    <name evidence="2" type="ORF">C8D85_1963</name>
</gene>
<reference evidence="2 3" key="1">
    <citation type="submission" date="2019-03" db="EMBL/GenBank/DDBJ databases">
        <title>Genomic Encyclopedia of Type Strains, Phase IV (KMG-IV): sequencing the most valuable type-strain genomes for metagenomic binning, comparative biology and taxonomic classification.</title>
        <authorList>
            <person name="Goeker M."/>
        </authorList>
    </citation>
    <scope>NUCLEOTIDE SEQUENCE [LARGE SCALE GENOMIC DNA]</scope>
    <source>
        <strain evidence="2 3">DSM 5604</strain>
    </source>
</reference>